<dbReference type="Pfam" id="PF12802">
    <property type="entry name" value="MarR_2"/>
    <property type="match status" value="1"/>
</dbReference>
<dbReference type="PANTHER" id="PTHR18964">
    <property type="entry name" value="ROK (REPRESSOR, ORF, KINASE) FAMILY"/>
    <property type="match status" value="1"/>
</dbReference>
<reference evidence="3" key="1">
    <citation type="submission" date="2019-04" db="EMBL/GenBank/DDBJ databases">
        <title>Genome sequence of Pseudomonas putida 1290, an auxin catabolizing strain.</title>
        <authorList>
            <person name="Laird T.S."/>
            <person name="Leveau J.H.J."/>
        </authorList>
    </citation>
    <scope>NUCLEOTIDE SEQUENCE [LARGE SCALE GENOMIC DNA]</scope>
    <source>
        <strain evidence="3">1290</strain>
    </source>
</reference>
<dbReference type="RefSeq" id="WP_136915648.1">
    <property type="nucleotide sequence ID" value="NZ_CP039371.1"/>
</dbReference>
<dbReference type="Pfam" id="PF00480">
    <property type="entry name" value="ROK"/>
    <property type="match status" value="1"/>
</dbReference>
<accession>A0A4D6XCT2</accession>
<feature type="domain" description="HTH marR-type" evidence="1">
    <location>
        <begin position="21"/>
        <end position="59"/>
    </location>
</feature>
<gene>
    <name evidence="2" type="ORF">E6B08_20185</name>
</gene>
<dbReference type="OrthoDB" id="9810372at2"/>
<dbReference type="InterPro" id="IPR043129">
    <property type="entry name" value="ATPase_NBD"/>
</dbReference>
<evidence type="ECO:0000313" key="2">
    <source>
        <dbReference type="EMBL" id="QCI13529.1"/>
    </source>
</evidence>
<name>A0A4D6XCT2_PSEPU</name>
<dbReference type="InterPro" id="IPR000835">
    <property type="entry name" value="HTH_MarR-typ"/>
</dbReference>
<sequence>MPSDTSPSVSNVRSSSVDEVIALLRSHGPLSQAELVRMTGLSKGTVNNVVKRLLKESVVSLRQKNRKEAWVTLGVGVDAIATVEIQAHRIKGTLFDFNQQARFDHCLEQGEGAESPSSPNGVVDLLRALCEMSGIAAAELACISVAIQASIDRASGAIVGWAASRLPGWRDIAVAEELEALLGRAVIVDNDANQAAYGEWMWGCGRGCEDFFYLLCAQGVGGGLVINGKVYRGGTGVAGEVGHMALDESGPVCFCGGRGCLHSLVSERAILAALSTSESPQLSLAAVIEGARADDAACRRVLFEAGLSLGRAVAHTARVIAPSMIALGGS</sequence>
<dbReference type="InterPro" id="IPR036390">
    <property type="entry name" value="WH_DNA-bd_sf"/>
</dbReference>
<dbReference type="Proteomes" id="UP000298551">
    <property type="component" value="Chromosome"/>
</dbReference>
<dbReference type="InterPro" id="IPR036388">
    <property type="entry name" value="WH-like_DNA-bd_sf"/>
</dbReference>
<dbReference type="EMBL" id="CP039371">
    <property type="protein sequence ID" value="QCI13529.1"/>
    <property type="molecule type" value="Genomic_DNA"/>
</dbReference>
<dbReference type="InterPro" id="IPR000600">
    <property type="entry name" value="ROK"/>
</dbReference>
<dbReference type="SUPFAM" id="SSF53067">
    <property type="entry name" value="Actin-like ATPase domain"/>
    <property type="match status" value="1"/>
</dbReference>
<dbReference type="PANTHER" id="PTHR18964:SF173">
    <property type="entry name" value="GLUCOKINASE"/>
    <property type="match status" value="1"/>
</dbReference>
<proteinExistence type="predicted"/>
<dbReference type="AlphaFoldDB" id="A0A4D6XCT2"/>
<dbReference type="Gene3D" id="3.30.420.40">
    <property type="match status" value="2"/>
</dbReference>
<evidence type="ECO:0000259" key="1">
    <source>
        <dbReference type="Pfam" id="PF12802"/>
    </source>
</evidence>
<dbReference type="Gene3D" id="1.10.10.10">
    <property type="entry name" value="Winged helix-like DNA-binding domain superfamily/Winged helix DNA-binding domain"/>
    <property type="match status" value="1"/>
</dbReference>
<dbReference type="SUPFAM" id="SSF46785">
    <property type="entry name" value="Winged helix' DNA-binding domain"/>
    <property type="match status" value="1"/>
</dbReference>
<evidence type="ECO:0000313" key="3">
    <source>
        <dbReference type="Proteomes" id="UP000298551"/>
    </source>
</evidence>
<organism evidence="2 3">
    <name type="scientific">Pseudomonas putida</name>
    <name type="common">Arthrobacter siderocapsulatus</name>
    <dbReference type="NCBI Taxonomy" id="303"/>
    <lineage>
        <taxon>Bacteria</taxon>
        <taxon>Pseudomonadati</taxon>
        <taxon>Pseudomonadota</taxon>
        <taxon>Gammaproteobacteria</taxon>
        <taxon>Pseudomonadales</taxon>
        <taxon>Pseudomonadaceae</taxon>
        <taxon>Pseudomonas</taxon>
    </lineage>
</organism>
<protein>
    <submittedName>
        <fullName evidence="2">ROK family transcriptional regulator</fullName>
    </submittedName>
</protein>